<sequence length="421" mass="46703">MKEIIQKHISGTPIGICSVCSAHPLVIEAALRFDLAGDRKVLIEATSNQVNQFGGYTGMQPAQFRDFVLAIADNIGFPPQRIILGGDHLGPNCWRNETAESALLKSETLIEQYVRAGFTKIHIDTSMSCSDDPVPLSPLTVAERAARLCQVAEQTATDEQKTRLTYVVGTEVPVPGGESKAIESVHITTPAAALETINSHYQAFAARGLNEAIERIVAIVVQPGVEFDHSSIVHYQPQLAQNLSNAVENTGLVYEAHSTDYQTAEAYKALVRDHFAILKVGPALTFALREAMFGLAMMENALVAPGDRSELIAVIDDVMQDEPDYWKNYYSPLHSKARVDMHFSLSDRLRYYWPHVRINKAVDKLFANLEGIALPLGIVSQFFPEQFQRVLRQEAVLTPMNLVLLRIQDVLRLYRYGCGPQ</sequence>
<keyword evidence="3" id="KW-1185">Reference proteome</keyword>
<evidence type="ECO:0000256" key="1">
    <source>
        <dbReference type="ARBA" id="ARBA00005007"/>
    </source>
</evidence>
<proteinExistence type="predicted"/>
<evidence type="ECO:0000313" key="2">
    <source>
        <dbReference type="EMBL" id="TKI04084.1"/>
    </source>
</evidence>
<dbReference type="GO" id="GO:0009025">
    <property type="term" value="F:tagatose-bisphosphate aldolase activity"/>
    <property type="evidence" value="ECO:0007669"/>
    <property type="project" value="UniProtKB-EC"/>
</dbReference>
<comment type="pathway">
    <text evidence="1">Carbohydrate metabolism.</text>
</comment>
<dbReference type="Pfam" id="PF08013">
    <property type="entry name" value="GatZ_KbaZ-like"/>
    <property type="match status" value="1"/>
</dbReference>
<organism evidence="2 3">
    <name type="scientific">Martelella alba</name>
    <dbReference type="NCBI Taxonomy" id="2590451"/>
    <lineage>
        <taxon>Bacteria</taxon>
        <taxon>Pseudomonadati</taxon>
        <taxon>Pseudomonadota</taxon>
        <taxon>Alphaproteobacteria</taxon>
        <taxon>Hyphomicrobiales</taxon>
        <taxon>Aurantimonadaceae</taxon>
        <taxon>Martelella</taxon>
    </lineage>
</organism>
<dbReference type="Gene3D" id="1.10.400.20">
    <property type="entry name" value="putative tagatose 6-phosphate kinase domain like"/>
    <property type="match status" value="1"/>
</dbReference>
<dbReference type="PIRSF" id="PIRSF009264">
    <property type="entry name" value="TagBP_ald_AgaZ"/>
    <property type="match status" value="1"/>
</dbReference>
<dbReference type="Proteomes" id="UP000305202">
    <property type="component" value="Unassembled WGS sequence"/>
</dbReference>
<reference evidence="2 3" key="1">
    <citation type="submission" date="2019-04" db="EMBL/GenBank/DDBJ databases">
        <authorList>
            <person name="Li M."/>
            <person name="Gao C."/>
        </authorList>
    </citation>
    <scope>NUCLEOTIDE SEQUENCE [LARGE SCALE GENOMIC DNA]</scope>
    <source>
        <strain evidence="2 3">BGMRC 2031</strain>
    </source>
</reference>
<comment type="caution">
    <text evidence="2">The sequence shown here is derived from an EMBL/GenBank/DDBJ whole genome shotgun (WGS) entry which is preliminary data.</text>
</comment>
<protein>
    <submittedName>
        <fullName evidence="2">Tagatose-bisphosphate aldolase subunit GatZ</fullName>
        <ecNumber evidence="2">4.1.2.40</ecNumber>
    </submittedName>
</protein>
<dbReference type="NCBIfam" id="NF011626">
    <property type="entry name" value="PRK15052.1"/>
    <property type="match status" value="1"/>
</dbReference>
<dbReference type="EC" id="4.1.2.40" evidence="2"/>
<dbReference type="RefSeq" id="WP_136991819.1">
    <property type="nucleotide sequence ID" value="NZ_SZPQ01000033.1"/>
</dbReference>
<accession>A0ABY2SGV3</accession>
<dbReference type="Gene3D" id="3.20.20.70">
    <property type="entry name" value="Aldolase class I"/>
    <property type="match status" value="1"/>
</dbReference>
<dbReference type="PANTHER" id="PTHR32502">
    <property type="entry name" value="N-ACETYLGALACTOSAMINE PERMEASE II COMPONENT-RELATED"/>
    <property type="match status" value="1"/>
</dbReference>
<dbReference type="EMBL" id="SZPQ01000033">
    <property type="protein sequence ID" value="TKI04084.1"/>
    <property type="molecule type" value="Genomic_DNA"/>
</dbReference>
<gene>
    <name evidence="2" type="primary">gatZ</name>
    <name evidence="2" type="ORF">FCN80_19165</name>
</gene>
<dbReference type="PANTHER" id="PTHR32502:SF12">
    <property type="entry name" value="D-TAGATOSE-1,6-BISPHOSPHATE ALDOLASE SUBUNIT GATZ"/>
    <property type="match status" value="1"/>
</dbReference>
<dbReference type="NCBIfam" id="TIGR02810">
    <property type="entry name" value="agaZ_gatZ"/>
    <property type="match status" value="1"/>
</dbReference>
<dbReference type="InterPro" id="IPR050303">
    <property type="entry name" value="GatZ_KbaZ_carbometab"/>
</dbReference>
<dbReference type="SUPFAM" id="SSF51569">
    <property type="entry name" value="Aldolase"/>
    <property type="match status" value="1"/>
</dbReference>
<dbReference type="InterPro" id="IPR013785">
    <property type="entry name" value="Aldolase_TIM"/>
</dbReference>
<evidence type="ECO:0000313" key="3">
    <source>
        <dbReference type="Proteomes" id="UP000305202"/>
    </source>
</evidence>
<keyword evidence="2" id="KW-0456">Lyase</keyword>
<dbReference type="InterPro" id="IPR012062">
    <property type="entry name" value="GatZ/KbaZ-like"/>
</dbReference>
<name>A0ABY2SGV3_9HYPH</name>